<dbReference type="STRING" id="4232.A0A251TXM0"/>
<feature type="transmembrane region" description="Helical" evidence="9">
    <location>
        <begin position="594"/>
        <end position="617"/>
    </location>
</feature>
<evidence type="ECO:0000256" key="2">
    <source>
        <dbReference type="ARBA" id="ARBA00006574"/>
    </source>
</evidence>
<dbReference type="InParanoid" id="A0A251TXM0"/>
<evidence type="ECO:0000256" key="1">
    <source>
        <dbReference type="ARBA" id="ARBA00004141"/>
    </source>
</evidence>
<keyword evidence="11" id="KW-1185">Reference proteome</keyword>
<dbReference type="PANTHER" id="PTHR31942:SF49">
    <property type="entry name" value="MLO-LIKE PROTEIN 8"/>
    <property type="match status" value="1"/>
</dbReference>
<keyword evidence="6 9" id="KW-0472">Membrane</keyword>
<proteinExistence type="inferred from homology"/>
<comment type="subcellular location">
    <subcellularLocation>
        <location evidence="1">Membrane</location>
        <topology evidence="1">Multi-pass membrane protein</topology>
    </subcellularLocation>
</comment>
<feature type="region of interest" description="Disordered" evidence="8">
    <location>
        <begin position="686"/>
        <end position="730"/>
    </location>
</feature>
<keyword evidence="3 9" id="KW-0812">Transmembrane</keyword>
<gene>
    <name evidence="10" type="ORF">HannXRQ_Chr09g0259041</name>
</gene>
<feature type="transmembrane region" description="Helical" evidence="9">
    <location>
        <begin position="400"/>
        <end position="421"/>
    </location>
</feature>
<evidence type="ECO:0000313" key="11">
    <source>
        <dbReference type="Proteomes" id="UP000215914"/>
    </source>
</evidence>
<organism evidence="10 11">
    <name type="scientific">Helianthus annuus</name>
    <name type="common">Common sunflower</name>
    <dbReference type="NCBI Taxonomy" id="4232"/>
    <lineage>
        <taxon>Eukaryota</taxon>
        <taxon>Viridiplantae</taxon>
        <taxon>Streptophyta</taxon>
        <taxon>Embryophyta</taxon>
        <taxon>Tracheophyta</taxon>
        <taxon>Spermatophyta</taxon>
        <taxon>Magnoliopsida</taxon>
        <taxon>eudicotyledons</taxon>
        <taxon>Gunneridae</taxon>
        <taxon>Pentapetalae</taxon>
        <taxon>asterids</taxon>
        <taxon>campanulids</taxon>
        <taxon>Asterales</taxon>
        <taxon>Asteraceae</taxon>
        <taxon>Asteroideae</taxon>
        <taxon>Heliantheae alliance</taxon>
        <taxon>Heliantheae</taxon>
        <taxon>Helianthus</taxon>
    </lineage>
</organism>
<accession>A0A251TXM0</accession>
<evidence type="ECO:0000256" key="6">
    <source>
        <dbReference type="ARBA" id="ARBA00023136"/>
    </source>
</evidence>
<evidence type="ECO:0000256" key="7">
    <source>
        <dbReference type="ARBA" id="ARBA00023265"/>
    </source>
</evidence>
<dbReference type="GO" id="GO:0006952">
    <property type="term" value="P:defense response"/>
    <property type="evidence" value="ECO:0007669"/>
    <property type="project" value="UniProtKB-KW"/>
</dbReference>
<evidence type="ECO:0000256" key="5">
    <source>
        <dbReference type="ARBA" id="ARBA00022989"/>
    </source>
</evidence>
<feature type="transmembrane region" description="Helical" evidence="9">
    <location>
        <begin position="637"/>
        <end position="658"/>
    </location>
</feature>
<feature type="transmembrane region" description="Helical" evidence="9">
    <location>
        <begin position="357"/>
        <end position="380"/>
    </location>
</feature>
<evidence type="ECO:0000313" key="10">
    <source>
        <dbReference type="EMBL" id="OTG15312.1"/>
    </source>
</evidence>
<feature type="transmembrane region" description="Helical" evidence="9">
    <location>
        <begin position="149"/>
        <end position="171"/>
    </location>
</feature>
<dbReference type="AlphaFoldDB" id="A0A251TXM0"/>
<comment type="similarity">
    <text evidence="2">Belongs to the MLO family.</text>
</comment>
<dbReference type="PANTHER" id="PTHR31942">
    <property type="entry name" value="MLO-LIKE PROTEIN 1"/>
    <property type="match status" value="1"/>
</dbReference>
<evidence type="ECO:0000256" key="4">
    <source>
        <dbReference type="ARBA" id="ARBA00022821"/>
    </source>
</evidence>
<dbReference type="Pfam" id="PF03094">
    <property type="entry name" value="Mlo"/>
    <property type="match status" value="2"/>
</dbReference>
<feature type="compositionally biased region" description="Polar residues" evidence="8">
    <location>
        <begin position="695"/>
        <end position="709"/>
    </location>
</feature>
<evidence type="ECO:0000256" key="9">
    <source>
        <dbReference type="SAM" id="Phobius"/>
    </source>
</evidence>
<evidence type="ECO:0000256" key="8">
    <source>
        <dbReference type="SAM" id="MobiDB-lite"/>
    </source>
</evidence>
<evidence type="ECO:0000256" key="3">
    <source>
        <dbReference type="ARBA" id="ARBA00022692"/>
    </source>
</evidence>
<keyword evidence="5 9" id="KW-1133">Transmembrane helix</keyword>
<name>A0A251TXM0_HELAN</name>
<reference evidence="11" key="1">
    <citation type="journal article" date="2017" name="Nature">
        <title>The sunflower genome provides insights into oil metabolism, flowering and Asterid evolution.</title>
        <authorList>
            <person name="Badouin H."/>
            <person name="Gouzy J."/>
            <person name="Grassa C.J."/>
            <person name="Murat F."/>
            <person name="Staton S.E."/>
            <person name="Cottret L."/>
            <person name="Lelandais-Briere C."/>
            <person name="Owens G.L."/>
            <person name="Carrere S."/>
            <person name="Mayjonade B."/>
            <person name="Legrand L."/>
            <person name="Gill N."/>
            <person name="Kane N.C."/>
            <person name="Bowers J.E."/>
            <person name="Hubner S."/>
            <person name="Bellec A."/>
            <person name="Berard A."/>
            <person name="Berges H."/>
            <person name="Blanchet N."/>
            <person name="Boniface M.C."/>
            <person name="Brunel D."/>
            <person name="Catrice O."/>
            <person name="Chaidir N."/>
            <person name="Claudel C."/>
            <person name="Donnadieu C."/>
            <person name="Faraut T."/>
            <person name="Fievet G."/>
            <person name="Helmstetter N."/>
            <person name="King M."/>
            <person name="Knapp S.J."/>
            <person name="Lai Z."/>
            <person name="Le Paslier M.C."/>
            <person name="Lippi Y."/>
            <person name="Lorenzon L."/>
            <person name="Mandel J.R."/>
            <person name="Marage G."/>
            <person name="Marchand G."/>
            <person name="Marquand E."/>
            <person name="Bret-Mestries E."/>
            <person name="Morien E."/>
            <person name="Nambeesan S."/>
            <person name="Nguyen T."/>
            <person name="Pegot-Espagnet P."/>
            <person name="Pouilly N."/>
            <person name="Raftis F."/>
            <person name="Sallet E."/>
            <person name="Schiex T."/>
            <person name="Thomas J."/>
            <person name="Vandecasteele C."/>
            <person name="Vares D."/>
            <person name="Vear F."/>
            <person name="Vautrin S."/>
            <person name="Crespi M."/>
            <person name="Mangin B."/>
            <person name="Burke J.M."/>
            <person name="Salse J."/>
            <person name="Munos S."/>
            <person name="Vincourt P."/>
            <person name="Rieseberg L.H."/>
            <person name="Langlade N.B."/>
        </authorList>
    </citation>
    <scope>NUCLEOTIDE SEQUENCE [LARGE SCALE GENOMIC DNA]</scope>
    <source>
        <strain evidence="11">cv. SF193</strain>
    </source>
</reference>
<keyword evidence="4" id="KW-0611">Plant defense</keyword>
<dbReference type="GO" id="GO:0016020">
    <property type="term" value="C:membrane"/>
    <property type="evidence" value="ECO:0007669"/>
    <property type="project" value="UniProtKB-SubCell"/>
</dbReference>
<feature type="transmembrane region" description="Helical" evidence="9">
    <location>
        <begin position="301"/>
        <end position="323"/>
    </location>
</feature>
<dbReference type="Proteomes" id="UP000215914">
    <property type="component" value="Chromosome 9"/>
</dbReference>
<feature type="transmembrane region" description="Helical" evidence="9">
    <location>
        <begin position="20"/>
        <end position="40"/>
    </location>
</feature>
<dbReference type="EMBL" id="CM007898">
    <property type="protein sequence ID" value="OTG15312.1"/>
    <property type="molecule type" value="Genomic_DNA"/>
</dbReference>
<sequence>MAGGDDYSSERKLDQTPTWAVAGVCAIIIIISIALEKVLHKLGKFFTDKHKKALFQALEKVKAELMILGFISLILTFTQYYIADICIPVDVANTMLPCALKDKAEKEGKGARRLLLWYEHGRSLAGDSKSTCKDKNKVPIITVKGLHQLHILIFFLAVLHVAYSAIITMALGRLKTRGWKQWEEETSSHDFEFSNDPSRFRLTHETSFVRAHTSFWTRVPIFFYIGCFFRQFFRSVSKSDYMTLRNGFINLHLAPGTKFNFQKYIKRSLEDDFQVVVGVSPVLWASFVIFLLLNVSGWQTLFWASLIPLFIILAVGTKLQAILTIMAVEIKERHAVVQGIPLVKASDKYFWFSRPSLMLHLIHFALFQNAFQITYFLWIWYEFKLNSCFHDTMELVIIKLLIGVGTLILCSYITLPLYALLSQMGSNMKKSIFDEQTARALQNWRMAVKRKHEGKCGNSPNRSVGNSPTASPVYSVLSPFHPTTAATLHRSKTTGQPTRFAAYDDTNASYFKAEPLSHESSTRHLIDSTVACHSDHEIKLDLSTQQEIILAVGTKLQAILTIMAVEIKERHAVVQGIPLVKASDKYFWFSRPSLMLHLIHFALFQNAFQITYFLWIWYEFKLNSCFHDTMELVIIKLLIGVGTLILCSYITLPLYALLSQMGSNMKKSIFDEQTARALQNWRMAVKRKHEGKGGNSPNRSVGNSPTASPVHSPFHPTTAATLHRSKTTGQPTRFAAYDETNASYFKAEPLSHESSTRHLIDPTIACHSDHEIKLDLSTQQEVETRNQDLGHR</sequence>
<feature type="transmembrane region" description="Helical" evidence="9">
    <location>
        <begin position="61"/>
        <end position="82"/>
    </location>
</feature>
<keyword evidence="7" id="KW-0568">Pathogenesis-related protein</keyword>
<protein>
    <submittedName>
        <fullName evidence="10">Putative mlo-related protein</fullName>
    </submittedName>
</protein>
<feature type="transmembrane region" description="Helical" evidence="9">
    <location>
        <begin position="273"/>
        <end position="295"/>
    </location>
</feature>
<dbReference type="InterPro" id="IPR004326">
    <property type="entry name" value="Mlo"/>
</dbReference>